<feature type="domain" description="AB hydrolase-1" evidence="2">
    <location>
        <begin position="136"/>
        <end position="306"/>
    </location>
</feature>
<protein>
    <recommendedName>
        <fullName evidence="2">AB hydrolase-1 domain-containing protein</fullName>
    </recommendedName>
</protein>
<evidence type="ECO:0000256" key="1">
    <source>
        <dbReference type="SAM" id="MobiDB-lite"/>
    </source>
</evidence>
<organism evidence="3 4">
    <name type="scientific">Rhizoctonia solani</name>
    <dbReference type="NCBI Taxonomy" id="456999"/>
    <lineage>
        <taxon>Eukaryota</taxon>
        <taxon>Fungi</taxon>
        <taxon>Dikarya</taxon>
        <taxon>Basidiomycota</taxon>
        <taxon>Agaricomycotina</taxon>
        <taxon>Agaricomycetes</taxon>
        <taxon>Cantharellales</taxon>
        <taxon>Ceratobasidiaceae</taxon>
        <taxon>Rhizoctonia</taxon>
    </lineage>
</organism>
<feature type="domain" description="AB hydrolase-1" evidence="2">
    <location>
        <begin position="444"/>
        <end position="731"/>
    </location>
</feature>
<comment type="caution">
    <text evidence="3">The sequence shown here is derived from an EMBL/GenBank/DDBJ whole genome shotgun (WGS) entry which is preliminary data.</text>
</comment>
<dbReference type="PANTHER" id="PTHR43194:SF2">
    <property type="entry name" value="PEROXISOMAL MEMBRANE PROTEIN LPX1"/>
    <property type="match status" value="1"/>
</dbReference>
<feature type="region of interest" description="Disordered" evidence="1">
    <location>
        <begin position="368"/>
        <end position="389"/>
    </location>
</feature>
<accession>A0A8H3HPV0</accession>
<dbReference type="SUPFAM" id="SSF53474">
    <property type="entry name" value="alpha/beta-Hydrolases"/>
    <property type="match status" value="3"/>
</dbReference>
<reference evidence="3" key="1">
    <citation type="submission" date="2021-01" db="EMBL/GenBank/DDBJ databases">
        <authorList>
            <person name="Kaushik A."/>
        </authorList>
    </citation>
    <scope>NUCLEOTIDE SEQUENCE</scope>
    <source>
        <strain evidence="3">AG4-RS23</strain>
    </source>
</reference>
<sequence length="1131" mass="125349">MHYPPPNTPTPRGTTAPRALTPLAKSDKYISTPPSLETTSRTLLPGWTCSTHVFQAATPRESPPPGLIAKPTAPAKMSKAERQAFIEARFTEIKELREAIYFGSKTFPVNDAIMWTVANRYAPEKPRVGASPAVTIVLSHGTGFHKESWETTLKYLLSTPQGQGCIDEIWALDTANHGDSGLLNKDNLGEIFEWSDHARDIINFLANFMPDQIENQVESSLPRVSEQCTEQRLKHGFANRTVIAIGHSFGGSALARAVIDSPRLFSSTILLDPAVYPSYAHRGPRIDALVKITLTRRDHWPDQWIMDSIASIWWCRTGGPELTQHTVWRRPANSSNTQIKGIGHLIPHEAPEPLAHEILEFIRAAAPRESAPPGPTAKSATPAEMSKTERQTLAEARFDEIAQLRRDIALGSKTFPVNDATMWTVANRYAPEKPRVGASPAVTLVLSHATGFHKEIWETTLKYLLSTPQGHANIDEIWALDAANHGDSGLLNKDSLGEIFEWSDHARDILNFLANFMPDKLESHVESKLSRISEQTTHARLKGGFANRTIVGIGHSFGGARAAIDSPRLFSSIILLDPVIYASYAVRGPGIDALTKGALIRRDRWPDRESTKSQFLKSPFFQTWHPDVLADHVKYGTVQDDQGVRLKCSGYQEAVTFGENARLPCEVWELLPTLDERIPIRWIMDSTKTPVTGGPELTQHTVWRRPANSSNTQIKGAGHLIPQEAPEALAHEILNFIQTHHGAASPRESPPSGPIVAATTPAEMSKAERQALAEARFSDITQLRRDIAFGVKTFPLNDATVWTVANRYAPEKPRVGASPGVTIVLFHATGFHKEIWETTLKYLLSTPQGQGCIDEIWALDAASHGDSGLLNKDNLGEIFEWSDHTRDILNFLSNILPDRLETQVESNLPRIPEQVTQQRLKHGFANRTVVGIGHSFGGCTVARAAIECPNLFSSLILVDPVIFSSYADRGLVIDALIKGASSRRDHWPDRESAKSGFLKSPFFRSWHPDVLADYIQYGTVQDDQGTRLKCSGYQEAVAFGENARLPCEVWELLPTLDERIPIRWIMNSTRSQGSITGGPELTQHTVWRRPANSTNTQIKGTGHLIPLEAPEALAREILDFIQKHHMAKSKL</sequence>
<proteinExistence type="predicted"/>
<evidence type="ECO:0000313" key="4">
    <source>
        <dbReference type="Proteomes" id="UP000663861"/>
    </source>
</evidence>
<dbReference type="PANTHER" id="PTHR43194">
    <property type="entry name" value="HYDROLASE ALPHA/BETA FOLD FAMILY"/>
    <property type="match status" value="1"/>
</dbReference>
<dbReference type="InterPro" id="IPR029058">
    <property type="entry name" value="AB_hydrolase_fold"/>
</dbReference>
<evidence type="ECO:0000259" key="2">
    <source>
        <dbReference type="Pfam" id="PF12697"/>
    </source>
</evidence>
<feature type="region of interest" description="Disordered" evidence="1">
    <location>
        <begin position="1"/>
        <end position="37"/>
    </location>
</feature>
<gene>
    <name evidence="3" type="ORF">RDB_LOCUS163974</name>
</gene>
<feature type="domain" description="AB hydrolase-1" evidence="2">
    <location>
        <begin position="823"/>
        <end position="1115"/>
    </location>
</feature>
<feature type="compositionally biased region" description="Low complexity" evidence="1">
    <location>
        <begin position="10"/>
        <end position="22"/>
    </location>
</feature>
<dbReference type="Pfam" id="PF12697">
    <property type="entry name" value="Abhydrolase_6"/>
    <property type="match status" value="3"/>
</dbReference>
<dbReference type="InterPro" id="IPR000073">
    <property type="entry name" value="AB_hydrolase_1"/>
</dbReference>
<dbReference type="InterPro" id="IPR050228">
    <property type="entry name" value="Carboxylesterase_BioH"/>
</dbReference>
<evidence type="ECO:0000313" key="3">
    <source>
        <dbReference type="EMBL" id="CAE6525792.1"/>
    </source>
</evidence>
<dbReference type="Proteomes" id="UP000663861">
    <property type="component" value="Unassembled WGS sequence"/>
</dbReference>
<name>A0A8H3HPV0_9AGAM</name>
<dbReference type="AlphaFoldDB" id="A0A8H3HPV0"/>
<dbReference type="EMBL" id="CAJMWY010004262">
    <property type="protein sequence ID" value="CAE6525792.1"/>
    <property type="molecule type" value="Genomic_DNA"/>
</dbReference>
<dbReference type="Gene3D" id="3.40.50.1820">
    <property type="entry name" value="alpha/beta hydrolase"/>
    <property type="match status" value="4"/>
</dbReference>